<feature type="binding site" evidence="8">
    <location>
        <position position="162"/>
    </location>
    <ligand>
        <name>Zn(2+)</name>
        <dbReference type="ChEBI" id="CHEBI:29105"/>
        <label>2</label>
    </ligand>
</feature>
<keyword evidence="6" id="KW-0539">Nucleus</keyword>
<keyword evidence="4 9" id="KW-0863">Zinc-finger</keyword>
<dbReference type="PROSITE" id="PS01359">
    <property type="entry name" value="ZF_PHD_1"/>
    <property type="match status" value="1"/>
</dbReference>
<proteinExistence type="inferred from homology"/>
<feature type="compositionally biased region" description="Polar residues" evidence="10">
    <location>
        <begin position="65"/>
        <end position="89"/>
    </location>
</feature>
<dbReference type="PROSITE" id="PS50016">
    <property type="entry name" value="ZF_PHD_2"/>
    <property type="match status" value="1"/>
</dbReference>
<evidence type="ECO:0000256" key="5">
    <source>
        <dbReference type="ARBA" id="ARBA00022833"/>
    </source>
</evidence>
<dbReference type="InterPro" id="IPR019786">
    <property type="entry name" value="Zinc_finger_PHD-type_CS"/>
</dbReference>
<feature type="site" description="Histone H3K4me3 binding" evidence="7">
    <location>
        <position position="121"/>
    </location>
</feature>
<dbReference type="SMART" id="SM00249">
    <property type="entry name" value="PHD"/>
    <property type="match status" value="1"/>
</dbReference>
<dbReference type="Pfam" id="PF00628">
    <property type="entry name" value="PHD"/>
    <property type="match status" value="1"/>
</dbReference>
<dbReference type="InterPro" id="IPR019787">
    <property type="entry name" value="Znf_PHD-finger"/>
</dbReference>
<feature type="region of interest" description="Disordered" evidence="10">
    <location>
        <begin position="1"/>
        <end position="112"/>
    </location>
</feature>
<dbReference type="Proteomes" id="UP000095009">
    <property type="component" value="Unassembled WGS sequence"/>
</dbReference>
<dbReference type="GO" id="GO:0008270">
    <property type="term" value="F:zinc ion binding"/>
    <property type="evidence" value="ECO:0007669"/>
    <property type="project" value="UniProtKB-KW"/>
</dbReference>
<feature type="site" description="Histone H3K4me3 binding" evidence="7">
    <location>
        <position position="136"/>
    </location>
</feature>
<evidence type="ECO:0000256" key="7">
    <source>
        <dbReference type="PIRSR" id="PIRSR628651-50"/>
    </source>
</evidence>
<evidence type="ECO:0000256" key="6">
    <source>
        <dbReference type="ARBA" id="ARBA00023242"/>
    </source>
</evidence>
<dbReference type="GO" id="GO:0000785">
    <property type="term" value="C:chromatin"/>
    <property type="evidence" value="ECO:0007669"/>
    <property type="project" value="UniProtKB-ARBA"/>
</dbReference>
<evidence type="ECO:0000256" key="10">
    <source>
        <dbReference type="SAM" id="MobiDB-lite"/>
    </source>
</evidence>
<keyword evidence="5 8" id="KW-0862">Zinc</keyword>
<dbReference type="InterPro" id="IPR011011">
    <property type="entry name" value="Znf_FYVE_PHD"/>
</dbReference>
<feature type="domain" description="PHD-type" evidence="11">
    <location>
        <begin position="119"/>
        <end position="168"/>
    </location>
</feature>
<feature type="binding site" evidence="8">
    <location>
        <position position="135"/>
    </location>
    <ligand>
        <name>Zn(2+)</name>
        <dbReference type="ChEBI" id="CHEBI:29105"/>
        <label>2</label>
    </ligand>
</feature>
<organism evidence="12 13">
    <name type="scientific">Nadsonia fulvescens var. elongata DSM 6958</name>
    <dbReference type="NCBI Taxonomy" id="857566"/>
    <lineage>
        <taxon>Eukaryota</taxon>
        <taxon>Fungi</taxon>
        <taxon>Dikarya</taxon>
        <taxon>Ascomycota</taxon>
        <taxon>Saccharomycotina</taxon>
        <taxon>Dipodascomycetes</taxon>
        <taxon>Dipodascales</taxon>
        <taxon>Dipodascales incertae sedis</taxon>
        <taxon>Nadsonia</taxon>
    </lineage>
</organism>
<feature type="binding site" evidence="8">
    <location>
        <position position="122"/>
    </location>
    <ligand>
        <name>Zn(2+)</name>
        <dbReference type="ChEBI" id="CHEBI:29105"/>
        <label>1</label>
    </ligand>
</feature>
<comment type="subcellular location">
    <subcellularLocation>
        <location evidence="1">Nucleus</location>
    </subcellularLocation>
</comment>
<evidence type="ECO:0000313" key="13">
    <source>
        <dbReference type="Proteomes" id="UP000095009"/>
    </source>
</evidence>
<accession>A0A1E3PM23</accession>
<feature type="compositionally biased region" description="Polar residues" evidence="10">
    <location>
        <begin position="1"/>
        <end position="25"/>
    </location>
</feature>
<evidence type="ECO:0000256" key="9">
    <source>
        <dbReference type="PROSITE-ProRule" id="PRU00146"/>
    </source>
</evidence>
<feature type="site" description="Histone H3K4me3 binding" evidence="7">
    <location>
        <position position="144"/>
    </location>
</feature>
<dbReference type="PANTHER" id="PTHR10333">
    <property type="entry name" value="INHIBITOR OF GROWTH PROTEIN"/>
    <property type="match status" value="1"/>
</dbReference>
<evidence type="ECO:0000256" key="1">
    <source>
        <dbReference type="ARBA" id="ARBA00004123"/>
    </source>
</evidence>
<evidence type="ECO:0000256" key="3">
    <source>
        <dbReference type="ARBA" id="ARBA00022723"/>
    </source>
</evidence>
<feature type="binding site" evidence="8">
    <location>
        <position position="140"/>
    </location>
    <ligand>
        <name>Zn(2+)</name>
        <dbReference type="ChEBI" id="CHEBI:29105"/>
        <label>2</label>
    </ligand>
</feature>
<comment type="similarity">
    <text evidence="2">Belongs to the ING family.</text>
</comment>
<dbReference type="CDD" id="cd15505">
    <property type="entry name" value="PHD_ING"/>
    <property type="match status" value="1"/>
</dbReference>
<evidence type="ECO:0000259" key="11">
    <source>
        <dbReference type="PROSITE" id="PS50016"/>
    </source>
</evidence>
<feature type="binding site" evidence="8">
    <location>
        <position position="146"/>
    </location>
    <ligand>
        <name>Zn(2+)</name>
        <dbReference type="ChEBI" id="CHEBI:29105"/>
        <label>1</label>
    </ligand>
</feature>
<name>A0A1E3PM23_9ASCO</name>
<dbReference type="AlphaFoldDB" id="A0A1E3PM23"/>
<reference evidence="12 13" key="1">
    <citation type="journal article" date="2016" name="Proc. Natl. Acad. Sci. U.S.A.">
        <title>Comparative genomics of biotechnologically important yeasts.</title>
        <authorList>
            <person name="Riley R."/>
            <person name="Haridas S."/>
            <person name="Wolfe K.H."/>
            <person name="Lopes M.R."/>
            <person name="Hittinger C.T."/>
            <person name="Goeker M."/>
            <person name="Salamov A.A."/>
            <person name="Wisecaver J.H."/>
            <person name="Long T.M."/>
            <person name="Calvey C.H."/>
            <person name="Aerts A.L."/>
            <person name="Barry K.W."/>
            <person name="Choi C."/>
            <person name="Clum A."/>
            <person name="Coughlan A.Y."/>
            <person name="Deshpande S."/>
            <person name="Douglass A.P."/>
            <person name="Hanson S.J."/>
            <person name="Klenk H.-P."/>
            <person name="LaButti K.M."/>
            <person name="Lapidus A."/>
            <person name="Lindquist E.A."/>
            <person name="Lipzen A.M."/>
            <person name="Meier-Kolthoff J.P."/>
            <person name="Ohm R.A."/>
            <person name="Otillar R.P."/>
            <person name="Pangilinan J.L."/>
            <person name="Peng Y."/>
            <person name="Rokas A."/>
            <person name="Rosa C.A."/>
            <person name="Scheuner C."/>
            <person name="Sibirny A.A."/>
            <person name="Slot J.C."/>
            <person name="Stielow J.B."/>
            <person name="Sun H."/>
            <person name="Kurtzman C.P."/>
            <person name="Blackwell M."/>
            <person name="Grigoriev I.V."/>
            <person name="Jeffries T.W."/>
        </authorList>
    </citation>
    <scope>NUCLEOTIDE SEQUENCE [LARGE SCALE GENOMIC DNA]</scope>
    <source>
        <strain evidence="12 13">DSM 6958</strain>
    </source>
</reference>
<feature type="site" description="Histone H3K4me3 binding" evidence="7">
    <location>
        <position position="132"/>
    </location>
</feature>
<feature type="compositionally biased region" description="Low complexity" evidence="10">
    <location>
        <begin position="90"/>
        <end position="104"/>
    </location>
</feature>
<gene>
    <name evidence="12" type="ORF">NADFUDRAFT_22580</name>
</gene>
<evidence type="ECO:0000256" key="4">
    <source>
        <dbReference type="ARBA" id="ARBA00022771"/>
    </source>
</evidence>
<keyword evidence="3 8" id="KW-0479">Metal-binding</keyword>
<feature type="binding site" evidence="8">
    <location>
        <position position="165"/>
    </location>
    <ligand>
        <name>Zn(2+)</name>
        <dbReference type="ChEBI" id="CHEBI:29105"/>
        <label>2</label>
    </ligand>
</feature>
<dbReference type="STRING" id="857566.A0A1E3PM23"/>
<dbReference type="InterPro" id="IPR013083">
    <property type="entry name" value="Znf_RING/FYVE/PHD"/>
</dbReference>
<feature type="binding site" evidence="8">
    <location>
        <position position="124"/>
    </location>
    <ligand>
        <name>Zn(2+)</name>
        <dbReference type="ChEBI" id="CHEBI:29105"/>
        <label>1</label>
    </ligand>
</feature>
<evidence type="ECO:0000256" key="8">
    <source>
        <dbReference type="PIRSR" id="PIRSR628651-51"/>
    </source>
</evidence>
<dbReference type="EMBL" id="KV454408">
    <property type="protein sequence ID" value="ODQ66491.1"/>
    <property type="molecule type" value="Genomic_DNA"/>
</dbReference>
<dbReference type="InterPro" id="IPR001965">
    <property type="entry name" value="Znf_PHD"/>
</dbReference>
<feature type="compositionally biased region" description="Basic residues" evidence="10">
    <location>
        <begin position="43"/>
        <end position="60"/>
    </location>
</feature>
<feature type="binding site" evidence="8">
    <location>
        <position position="149"/>
    </location>
    <ligand>
        <name>Zn(2+)</name>
        <dbReference type="ChEBI" id="CHEBI:29105"/>
        <label>1</label>
    </ligand>
</feature>
<evidence type="ECO:0000313" key="12">
    <source>
        <dbReference type="EMBL" id="ODQ66491.1"/>
    </source>
</evidence>
<dbReference type="SUPFAM" id="SSF57903">
    <property type="entry name" value="FYVE/PHD zinc finger"/>
    <property type="match status" value="1"/>
</dbReference>
<keyword evidence="13" id="KW-1185">Reference proteome</keyword>
<dbReference type="GO" id="GO:0005634">
    <property type="term" value="C:nucleus"/>
    <property type="evidence" value="ECO:0007669"/>
    <property type="project" value="UniProtKB-SubCell"/>
</dbReference>
<dbReference type="Gene3D" id="3.30.40.10">
    <property type="entry name" value="Zinc/RING finger domain, C3HC4 (zinc finger)"/>
    <property type="match status" value="1"/>
</dbReference>
<dbReference type="OrthoDB" id="5411773at2759"/>
<protein>
    <recommendedName>
        <fullName evidence="11">PHD-type domain-containing protein</fullName>
    </recommendedName>
</protein>
<evidence type="ECO:0000256" key="2">
    <source>
        <dbReference type="ARBA" id="ARBA00010210"/>
    </source>
</evidence>
<dbReference type="InterPro" id="IPR028651">
    <property type="entry name" value="ING_fam"/>
</dbReference>
<sequence length="180" mass="20184">MSIPKSTTNGSVVEIPVSQNQASKSLNKHNDSNILSLTSKQLQKQKQRQRQRQKLRSKQLRNKDASNQPLTLKFNVSSNLTSDPVNTGISAPKVSAPKKASSVSHIKPKPKNKTYPSEETYCTCHRPSFGKMIACDDPKCPIEWYHLSCLSIKSAPKGKWICPTCTKRNEAKKNHKKRVT</sequence>